<dbReference type="Proteomes" id="UP000652153">
    <property type="component" value="Unassembled WGS sequence"/>
</dbReference>
<dbReference type="Gene3D" id="3.20.20.190">
    <property type="entry name" value="Phosphatidylinositol (PI) phosphodiesterase"/>
    <property type="match status" value="1"/>
</dbReference>
<reference evidence="4" key="1">
    <citation type="journal article" date="2019" name="Int. J. Syst. Evol. Microbiol.">
        <title>The Global Catalogue of Microorganisms (GCM) 10K type strain sequencing project: providing services to taxonomists for standard genome sequencing and annotation.</title>
        <authorList>
            <consortium name="The Broad Institute Genomics Platform"/>
            <consortium name="The Broad Institute Genome Sequencing Center for Infectious Disease"/>
            <person name="Wu L."/>
            <person name="Ma J."/>
        </authorList>
    </citation>
    <scope>NUCLEOTIDE SEQUENCE [LARGE SCALE GENOMIC DNA]</scope>
    <source>
        <strain evidence="4">CGMCC 1.12770</strain>
    </source>
</reference>
<dbReference type="InterPro" id="IPR039477">
    <property type="entry name" value="ILEI/PANDER_dom"/>
</dbReference>
<dbReference type="RefSeq" id="WP_188594745.1">
    <property type="nucleotide sequence ID" value="NZ_BMFU01000017.1"/>
</dbReference>
<gene>
    <name evidence="3" type="ORF">GCM10008014_55750</name>
</gene>
<dbReference type="InterPro" id="IPR030395">
    <property type="entry name" value="GP_PDE_dom"/>
</dbReference>
<organism evidence="3 4">
    <name type="scientific">Paenibacillus silvae</name>
    <dbReference type="NCBI Taxonomy" id="1325358"/>
    <lineage>
        <taxon>Bacteria</taxon>
        <taxon>Bacillati</taxon>
        <taxon>Bacillota</taxon>
        <taxon>Bacilli</taxon>
        <taxon>Bacillales</taxon>
        <taxon>Paenibacillaceae</taxon>
        <taxon>Paenibacillus</taxon>
    </lineage>
</organism>
<name>A0ABQ1ZMX9_9BACL</name>
<keyword evidence="4" id="KW-1185">Reference proteome</keyword>
<dbReference type="Pfam" id="PF03009">
    <property type="entry name" value="GDPD"/>
    <property type="match status" value="1"/>
</dbReference>
<evidence type="ECO:0008006" key="5">
    <source>
        <dbReference type="Google" id="ProtNLM"/>
    </source>
</evidence>
<evidence type="ECO:0000313" key="3">
    <source>
        <dbReference type="EMBL" id="GGH70874.1"/>
    </source>
</evidence>
<dbReference type="Pfam" id="PF15711">
    <property type="entry name" value="ILEI"/>
    <property type="match status" value="1"/>
</dbReference>
<evidence type="ECO:0000259" key="1">
    <source>
        <dbReference type="Pfam" id="PF03009"/>
    </source>
</evidence>
<feature type="domain" description="GP-PDE" evidence="1">
    <location>
        <begin position="273"/>
        <end position="482"/>
    </location>
</feature>
<accession>A0ABQ1ZMX9</accession>
<comment type="caution">
    <text evidence="3">The sequence shown here is derived from an EMBL/GenBank/DDBJ whole genome shotgun (WGS) entry which is preliminary data.</text>
</comment>
<feature type="domain" description="ILEI/PANDER" evidence="2">
    <location>
        <begin position="84"/>
        <end position="143"/>
    </location>
</feature>
<evidence type="ECO:0000259" key="2">
    <source>
        <dbReference type="Pfam" id="PF15711"/>
    </source>
</evidence>
<evidence type="ECO:0000313" key="4">
    <source>
        <dbReference type="Proteomes" id="UP000652153"/>
    </source>
</evidence>
<sequence>MNSELDLSLLDHGAIYIPLSNYPKRQNGLAYAAYRSMFFRKNHIWIEDISKLNLDLNDKVIYFHSSIYIPQFSRLQYSVELIQGKSLFQYLLEIEIGSYVAISVKDDGSQQIKENALEEAKNLGITLLDNSKLRYSYIWLARKIDKESYEVIHQECSCEELSWEGQLGDNYISIKSSGAHGGNYSSVIINGIERSKNSRGMNIVSWENEEKVNSTNFDTFSTIYMQGSLFKATPSKFKPNDARFSVVSHAGGMFQGLTYTNCEEAIEWNYKVNGHRVFEIDFELTSDGELVARHNWQSYLYDHLQQKKPEGVGENEPLSLDQFKKLKVLNKYSPLTISDIYKLMTNYPDINIVTDTKYLDADIIKAQFERMISAVEPYGYELLLRIVPQLYSEEMYSIIEEVFPFPGYIYTLYATQSSDEQILRFVKNKPIMAVTTYPARYTSHFGGKIKNLGIEVAVHTINDVEKIREYANMNVDGFYTDTLSTMVIKSEIMREQTEIEVYRDMLFLYIEKRFGRVPIKVLDVFNELTKQELKAFAPKLFLIDTLEEFNVLLEEWGAVRNMNLSSE</sequence>
<dbReference type="SUPFAM" id="SSF51695">
    <property type="entry name" value="PLC-like phosphodiesterases"/>
    <property type="match status" value="1"/>
</dbReference>
<proteinExistence type="predicted"/>
<protein>
    <recommendedName>
        <fullName evidence="5">GP-PDE domain-containing protein</fullName>
    </recommendedName>
</protein>
<dbReference type="InterPro" id="IPR017946">
    <property type="entry name" value="PLC-like_Pdiesterase_TIM-brl"/>
</dbReference>
<dbReference type="EMBL" id="BMFU01000017">
    <property type="protein sequence ID" value="GGH70874.1"/>
    <property type="molecule type" value="Genomic_DNA"/>
</dbReference>